<feature type="chain" id="PRO_5009920273" description="Beta-lactamase-inhibitor-like, PepSY-like" evidence="2">
    <location>
        <begin position="19"/>
        <end position="197"/>
    </location>
</feature>
<proteinExistence type="predicted"/>
<keyword evidence="2" id="KW-0732">Signal</keyword>
<sequence length="197" mass="22450">MKTTVLIIILLLAFSSCHSPQKGSNTQTEDKKAITAQLSQTTVPENSGQDTVSSQEEEYTETDDEGRIYNPYDFPLEVESIKALLGHDIVIDTKYFEDEYYPEGYTFTKITHKDTQIAFYDVLQGKHRAHITTPKLSVLGGIKIGAPKQEFLKAMHFRDANAEKFNIFNLMDEYGAMTFSFRKDTLFLIDGYYEEGD</sequence>
<feature type="compositionally biased region" description="Acidic residues" evidence="1">
    <location>
        <begin position="55"/>
        <end position="64"/>
    </location>
</feature>
<evidence type="ECO:0000313" key="5">
    <source>
        <dbReference type="Proteomes" id="UP000184031"/>
    </source>
</evidence>
<evidence type="ECO:0000256" key="2">
    <source>
        <dbReference type="SAM" id="SignalP"/>
    </source>
</evidence>
<feature type="signal peptide" evidence="2">
    <location>
        <begin position="1"/>
        <end position="18"/>
    </location>
</feature>
<dbReference type="AlphaFoldDB" id="A0A1M6Q8I6"/>
<comment type="caution">
    <text evidence="4">The sequence shown here is derived from an EMBL/GenBank/DDBJ whole genome shotgun (WGS) entry which is preliminary data.</text>
</comment>
<evidence type="ECO:0000256" key="1">
    <source>
        <dbReference type="SAM" id="MobiDB-lite"/>
    </source>
</evidence>
<dbReference type="EMBL" id="FRAT01000001">
    <property type="protein sequence ID" value="SHK16468.1"/>
    <property type="molecule type" value="Genomic_DNA"/>
</dbReference>
<evidence type="ECO:0000313" key="6">
    <source>
        <dbReference type="Proteomes" id="UP000198940"/>
    </source>
</evidence>
<dbReference type="RefSeq" id="WP_072876444.1">
    <property type="nucleotide sequence ID" value="NZ_FOKU01000001.1"/>
</dbReference>
<dbReference type="OrthoDB" id="1446989at2"/>
<accession>A0A1M6Q8I6</accession>
<name>A0A1M6Q8I6_9FLAO</name>
<feature type="compositionally biased region" description="Polar residues" evidence="1">
    <location>
        <begin position="39"/>
        <end position="54"/>
    </location>
</feature>
<dbReference type="PROSITE" id="PS51257">
    <property type="entry name" value="PROKAR_LIPOPROTEIN"/>
    <property type="match status" value="1"/>
</dbReference>
<dbReference type="EMBL" id="FOKU01000001">
    <property type="protein sequence ID" value="SFB69517.1"/>
    <property type="molecule type" value="Genomic_DNA"/>
</dbReference>
<keyword evidence="6" id="KW-1185">Reference proteome</keyword>
<evidence type="ECO:0008006" key="7">
    <source>
        <dbReference type="Google" id="ProtNLM"/>
    </source>
</evidence>
<reference evidence="4 5" key="1">
    <citation type="submission" date="2016-11" db="EMBL/GenBank/DDBJ databases">
        <authorList>
            <person name="Varghese N."/>
            <person name="Submissions S."/>
        </authorList>
    </citation>
    <scope>NUCLEOTIDE SEQUENCE [LARGE SCALE GENOMIC DNA]</scope>
    <source>
        <strain evidence="4 5">CGMCC 1.12174</strain>
        <strain evidence="3 6">DSM 26351</strain>
    </source>
</reference>
<organism evidence="4 5">
    <name type="scientific">Flagellimonas taeanensis</name>
    <dbReference type="NCBI Taxonomy" id="1005926"/>
    <lineage>
        <taxon>Bacteria</taxon>
        <taxon>Pseudomonadati</taxon>
        <taxon>Bacteroidota</taxon>
        <taxon>Flavobacteriia</taxon>
        <taxon>Flavobacteriales</taxon>
        <taxon>Flavobacteriaceae</taxon>
        <taxon>Flagellimonas</taxon>
    </lineage>
</organism>
<dbReference type="Proteomes" id="UP000184031">
    <property type="component" value="Unassembled WGS sequence"/>
</dbReference>
<evidence type="ECO:0000313" key="3">
    <source>
        <dbReference type="EMBL" id="SFB69517.1"/>
    </source>
</evidence>
<evidence type="ECO:0000313" key="4">
    <source>
        <dbReference type="EMBL" id="SHK16468.1"/>
    </source>
</evidence>
<feature type="region of interest" description="Disordered" evidence="1">
    <location>
        <begin position="39"/>
        <end position="66"/>
    </location>
</feature>
<gene>
    <name evidence="3" type="ORF">SAMN04487891_101480</name>
    <name evidence="4" type="ORF">SAMN05216293_0487</name>
</gene>
<dbReference type="Proteomes" id="UP000198940">
    <property type="component" value="Unassembled WGS sequence"/>
</dbReference>
<protein>
    <recommendedName>
        <fullName evidence="7">Beta-lactamase-inhibitor-like, PepSY-like</fullName>
    </recommendedName>
</protein>
<dbReference type="STRING" id="1055723.SAMN05216293_0487"/>